<evidence type="ECO:0000259" key="1">
    <source>
        <dbReference type="Pfam" id="PF08241"/>
    </source>
</evidence>
<comment type="caution">
    <text evidence="2">The sequence shown here is derived from an EMBL/GenBank/DDBJ whole genome shotgun (WGS) entry which is preliminary data.</text>
</comment>
<keyword evidence="2" id="KW-0808">Transferase</keyword>
<dbReference type="Gene3D" id="2.20.25.110">
    <property type="entry name" value="S-adenosyl-L-methionine-dependent methyltransferases"/>
    <property type="match status" value="1"/>
</dbReference>
<accession>A0AAW9SAC1</accession>
<sequence length="240" mass="27630">MTVKEHYDTHLGNFYSWMAGDFTSKQKDFQQFLEKQKLTPTLSKIALDLGAGHGIQSVALGNLGFQVKALDFNKQLLSELQTNRQDLPIEIIEADIRSVENYEDLQPELIVCWGDTLTHLDNTTEVKEFIENCAKTLIPKGKLLLSFRDYTFELKGDKRFIPVKQDGEKILTCFLEYETERVRVTDLLYEKNGKGWEQKVSSYYKVRISPQEVEKTLVENGLTLRISQSINGLRMILAEK</sequence>
<dbReference type="InterPro" id="IPR013216">
    <property type="entry name" value="Methyltransf_11"/>
</dbReference>
<gene>
    <name evidence="2" type="ORF">AAG747_16045</name>
</gene>
<proteinExistence type="predicted"/>
<reference evidence="2 3" key="1">
    <citation type="submission" date="2024-04" db="EMBL/GenBank/DDBJ databases">
        <title>Novel genus in family Flammeovirgaceae.</title>
        <authorList>
            <person name="Nguyen T.H."/>
            <person name="Vuong T.Q."/>
            <person name="Le H."/>
            <person name="Kim S.-G."/>
        </authorList>
    </citation>
    <scope>NUCLEOTIDE SEQUENCE [LARGE SCALE GENOMIC DNA]</scope>
    <source>
        <strain evidence="2 3">JCM 23209</strain>
    </source>
</reference>
<keyword evidence="3" id="KW-1185">Reference proteome</keyword>
<feature type="domain" description="Methyltransferase type 11" evidence="1">
    <location>
        <begin position="47"/>
        <end position="144"/>
    </location>
</feature>
<dbReference type="SUPFAM" id="SSF53335">
    <property type="entry name" value="S-adenosyl-L-methionine-dependent methyltransferases"/>
    <property type="match status" value="1"/>
</dbReference>
<dbReference type="InterPro" id="IPR029063">
    <property type="entry name" value="SAM-dependent_MTases_sf"/>
</dbReference>
<dbReference type="CDD" id="cd02440">
    <property type="entry name" value="AdoMet_MTases"/>
    <property type="match status" value="1"/>
</dbReference>
<dbReference type="GO" id="GO:0008757">
    <property type="term" value="F:S-adenosylmethionine-dependent methyltransferase activity"/>
    <property type="evidence" value="ECO:0007669"/>
    <property type="project" value="InterPro"/>
</dbReference>
<dbReference type="Pfam" id="PF08241">
    <property type="entry name" value="Methyltransf_11"/>
    <property type="match status" value="1"/>
</dbReference>
<dbReference type="GO" id="GO:0032259">
    <property type="term" value="P:methylation"/>
    <property type="evidence" value="ECO:0007669"/>
    <property type="project" value="UniProtKB-KW"/>
</dbReference>
<organism evidence="2 3">
    <name type="scientific">Rapidithrix thailandica</name>
    <dbReference type="NCBI Taxonomy" id="413964"/>
    <lineage>
        <taxon>Bacteria</taxon>
        <taxon>Pseudomonadati</taxon>
        <taxon>Bacteroidota</taxon>
        <taxon>Cytophagia</taxon>
        <taxon>Cytophagales</taxon>
        <taxon>Flammeovirgaceae</taxon>
        <taxon>Rapidithrix</taxon>
    </lineage>
</organism>
<evidence type="ECO:0000313" key="3">
    <source>
        <dbReference type="Proteomes" id="UP001403385"/>
    </source>
</evidence>
<dbReference type="RefSeq" id="WP_346822209.1">
    <property type="nucleotide sequence ID" value="NZ_JBDKWZ010000008.1"/>
</dbReference>
<name>A0AAW9SAC1_9BACT</name>
<keyword evidence="2" id="KW-0489">Methyltransferase</keyword>
<protein>
    <submittedName>
        <fullName evidence="2">Methyltransferase domain-containing protein</fullName>
    </submittedName>
</protein>
<evidence type="ECO:0000313" key="2">
    <source>
        <dbReference type="EMBL" id="MEN7549435.1"/>
    </source>
</evidence>
<dbReference type="Proteomes" id="UP001403385">
    <property type="component" value="Unassembled WGS sequence"/>
</dbReference>
<dbReference type="Gene3D" id="3.40.50.150">
    <property type="entry name" value="Vaccinia Virus protein VP39"/>
    <property type="match status" value="1"/>
</dbReference>
<dbReference type="AlphaFoldDB" id="A0AAW9SAC1"/>
<dbReference type="EMBL" id="JBDKWZ010000008">
    <property type="protein sequence ID" value="MEN7549435.1"/>
    <property type="molecule type" value="Genomic_DNA"/>
</dbReference>